<name>A0AAV0BYJ1_PHAPC</name>
<protein>
    <submittedName>
        <fullName evidence="1">Expressed protein</fullName>
    </submittedName>
</protein>
<keyword evidence="2" id="KW-1185">Reference proteome</keyword>
<dbReference type="EMBL" id="CALTRL010006354">
    <property type="protein sequence ID" value="CAH7690646.1"/>
    <property type="molecule type" value="Genomic_DNA"/>
</dbReference>
<evidence type="ECO:0000313" key="1">
    <source>
        <dbReference type="EMBL" id="CAH7690646.1"/>
    </source>
</evidence>
<dbReference type="AlphaFoldDB" id="A0AAV0BYJ1"/>
<evidence type="ECO:0000313" key="2">
    <source>
        <dbReference type="Proteomes" id="UP001153365"/>
    </source>
</evidence>
<organism evidence="1 2">
    <name type="scientific">Phakopsora pachyrhizi</name>
    <name type="common">Asian soybean rust disease fungus</name>
    <dbReference type="NCBI Taxonomy" id="170000"/>
    <lineage>
        <taxon>Eukaryota</taxon>
        <taxon>Fungi</taxon>
        <taxon>Dikarya</taxon>
        <taxon>Basidiomycota</taxon>
        <taxon>Pucciniomycotina</taxon>
        <taxon>Pucciniomycetes</taxon>
        <taxon>Pucciniales</taxon>
        <taxon>Phakopsoraceae</taxon>
        <taxon>Phakopsora</taxon>
    </lineage>
</organism>
<gene>
    <name evidence="1" type="ORF">PPACK8108_LOCUS26057</name>
</gene>
<comment type="caution">
    <text evidence="1">The sequence shown here is derived from an EMBL/GenBank/DDBJ whole genome shotgun (WGS) entry which is preliminary data.</text>
</comment>
<reference evidence="1" key="1">
    <citation type="submission" date="2022-06" db="EMBL/GenBank/DDBJ databases">
        <authorList>
            <consortium name="SYNGENTA / RWTH Aachen University"/>
        </authorList>
    </citation>
    <scope>NUCLEOTIDE SEQUENCE</scope>
</reference>
<sequence>MTSVENLCSVHRLSGQHSEKCENVIKDLNVDENASTYQAPEIRKDSQSSTYKSELQSKWSDKDECSLHKSPLQPILMFHVPEVLSSNNSSSGILPLRKPLTETSRNGLPLAFQNHVGNVSAAKKTNKNPNLNISIPPLPRPASWGLNPSSASGDSNTDPFTPIFQIVHTPTIAPGAPRPADPAEIRRLEKSWAENITNFDQLSPAFPNFLPPKLSNISMDELTSPDAALASPNFGKDDDSEEMITYALPGNFPQAASKKTLTFPPLQRTLSFGKGNDNKMY</sequence>
<accession>A0AAV0BYJ1</accession>
<proteinExistence type="predicted"/>
<dbReference type="Proteomes" id="UP001153365">
    <property type="component" value="Unassembled WGS sequence"/>
</dbReference>